<organism evidence="2 3">
    <name type="scientific">Paralimibaculum aggregatum</name>
    <dbReference type="NCBI Taxonomy" id="3036245"/>
    <lineage>
        <taxon>Bacteria</taxon>
        <taxon>Pseudomonadati</taxon>
        <taxon>Pseudomonadota</taxon>
        <taxon>Alphaproteobacteria</taxon>
        <taxon>Rhodobacterales</taxon>
        <taxon>Paracoccaceae</taxon>
        <taxon>Paralimibaculum</taxon>
    </lineage>
</organism>
<dbReference type="PROSITE" id="PS51257">
    <property type="entry name" value="PROKAR_LIPOPROTEIN"/>
    <property type="match status" value="1"/>
</dbReference>
<feature type="domain" description="Serine aminopeptidase S33" evidence="1">
    <location>
        <begin position="65"/>
        <end position="297"/>
    </location>
</feature>
<evidence type="ECO:0000259" key="1">
    <source>
        <dbReference type="Pfam" id="PF12146"/>
    </source>
</evidence>
<dbReference type="SUPFAM" id="SSF53474">
    <property type="entry name" value="alpha/beta-Hydrolases"/>
    <property type="match status" value="1"/>
</dbReference>
<dbReference type="EMBL" id="BSYI01000034">
    <property type="protein sequence ID" value="GMG84345.1"/>
    <property type="molecule type" value="Genomic_DNA"/>
</dbReference>
<evidence type="ECO:0000313" key="2">
    <source>
        <dbReference type="EMBL" id="GMG84345.1"/>
    </source>
</evidence>
<proteinExistence type="predicted"/>
<dbReference type="InterPro" id="IPR029058">
    <property type="entry name" value="AB_hydrolase_fold"/>
</dbReference>
<dbReference type="Gene3D" id="3.40.50.1820">
    <property type="entry name" value="alpha/beta hydrolase"/>
    <property type="match status" value="1"/>
</dbReference>
<accession>A0ABQ6LMB1</accession>
<dbReference type="PANTHER" id="PTHR11614">
    <property type="entry name" value="PHOSPHOLIPASE-RELATED"/>
    <property type="match status" value="1"/>
</dbReference>
<protein>
    <submittedName>
        <fullName evidence="2">Alpha/beta hydrolase</fullName>
    </submittedName>
</protein>
<dbReference type="GO" id="GO:0016787">
    <property type="term" value="F:hydrolase activity"/>
    <property type="evidence" value="ECO:0007669"/>
    <property type="project" value="UniProtKB-KW"/>
</dbReference>
<dbReference type="Pfam" id="PF12146">
    <property type="entry name" value="Hydrolase_4"/>
    <property type="match status" value="1"/>
</dbReference>
<dbReference type="InterPro" id="IPR022742">
    <property type="entry name" value="Hydrolase_4"/>
</dbReference>
<dbReference type="Proteomes" id="UP001239909">
    <property type="component" value="Unassembled WGS sequence"/>
</dbReference>
<name>A0ABQ6LMB1_9RHOB</name>
<dbReference type="InterPro" id="IPR000073">
    <property type="entry name" value="AB_hydrolase_1"/>
</dbReference>
<gene>
    <name evidence="2" type="ORF">LNKW23_35600</name>
</gene>
<sequence>MATNGRRGAALIRWRLLGALAALLLAGCSAGGPMPPVAGVAEALPDPATLVPLAPETVRPAEARQPRAVVLAVHGFGDHGASTFGDTAADWAAAGILTYAPDRRGFGHSPSFGRWAGADRLVADLRAEIGILRARHPCLPLVVVGHSMGGGLALAAAPGAPIDGLVLAAPAIWGGDALNPLHRAAAWVAALLVPEQRFTGEGVVRIQPSDNIEMLRALARDPLHHGPPSARELLGLVRVTDRAAAAAGEVTAPALLLLGEKDEIVPERATARVFARLAGPRETIRYPEGWHMLFRDLQAARVRADVAAWVLARARPAACTALRVAKARPDTALP</sequence>
<dbReference type="PRINTS" id="PR00111">
    <property type="entry name" value="ABHYDROLASE"/>
</dbReference>
<dbReference type="InterPro" id="IPR051044">
    <property type="entry name" value="MAG_DAG_Lipase"/>
</dbReference>
<reference evidence="2 3" key="1">
    <citation type="submission" date="2023-04" db="EMBL/GenBank/DDBJ databases">
        <title>Marinoamorphus aggregata gen. nov., sp. Nov., isolate from tissue of brittle star Ophioplocus japonicus.</title>
        <authorList>
            <person name="Kawano K."/>
            <person name="Sawayama S."/>
            <person name="Nakagawa S."/>
        </authorList>
    </citation>
    <scope>NUCLEOTIDE SEQUENCE [LARGE SCALE GENOMIC DNA]</scope>
    <source>
        <strain evidence="2 3">NKW23</strain>
    </source>
</reference>
<keyword evidence="2" id="KW-0378">Hydrolase</keyword>
<keyword evidence="3" id="KW-1185">Reference proteome</keyword>
<evidence type="ECO:0000313" key="3">
    <source>
        <dbReference type="Proteomes" id="UP001239909"/>
    </source>
</evidence>
<comment type="caution">
    <text evidence="2">The sequence shown here is derived from an EMBL/GenBank/DDBJ whole genome shotgun (WGS) entry which is preliminary data.</text>
</comment>
<dbReference type="RefSeq" id="WP_285673382.1">
    <property type="nucleotide sequence ID" value="NZ_BSYI01000034.1"/>
</dbReference>